<evidence type="ECO:0000313" key="1">
    <source>
        <dbReference type="EMBL" id="BDG73557.1"/>
    </source>
</evidence>
<evidence type="ECO:0000313" key="2">
    <source>
        <dbReference type="Proteomes" id="UP000831327"/>
    </source>
</evidence>
<dbReference type="Proteomes" id="UP000831327">
    <property type="component" value="Chromosome"/>
</dbReference>
<gene>
    <name evidence="1" type="ORF">Rmf_34860</name>
</gene>
<organism evidence="1 2">
    <name type="scientific">Roseomonas fluvialis</name>
    <dbReference type="NCBI Taxonomy" id="1750527"/>
    <lineage>
        <taxon>Bacteria</taxon>
        <taxon>Pseudomonadati</taxon>
        <taxon>Pseudomonadota</taxon>
        <taxon>Alphaproteobacteria</taxon>
        <taxon>Acetobacterales</taxon>
        <taxon>Roseomonadaceae</taxon>
        <taxon>Roseomonas</taxon>
    </lineage>
</organism>
<proteinExistence type="predicted"/>
<name>A0ABM7Y6D6_9PROT</name>
<keyword evidence="2" id="KW-1185">Reference proteome</keyword>
<dbReference type="EMBL" id="AP025637">
    <property type="protein sequence ID" value="BDG73557.1"/>
    <property type="molecule type" value="Genomic_DNA"/>
</dbReference>
<protein>
    <submittedName>
        <fullName evidence="1">Uncharacterized protein</fullName>
    </submittedName>
</protein>
<reference evidence="1 2" key="1">
    <citation type="journal article" date="2016" name="Microbes Environ.">
        <title>Phylogenetically diverse aerobic anoxygenic phototrophic bacteria isolated from epilithic biofilms in Tama river, Japan.</title>
        <authorList>
            <person name="Hirose S."/>
            <person name="Matsuura K."/>
            <person name="Haruta S."/>
        </authorList>
    </citation>
    <scope>NUCLEOTIDE SEQUENCE [LARGE SCALE GENOMIC DNA]</scope>
    <source>
        <strain evidence="1 2">S08</strain>
    </source>
</reference>
<sequence length="168" mass="17869">MRRRKHETKTLSKGHVAAVMVCSPVLDNPASMQTIPLGPFAVTPDGAFAPRAPHPLPCLRFAWRGRACEARIAAEGVRMAVDVGRIPSTADPGADRRRAFAALADLPASLPPGLQARLLPDHRIRVEATAAVIPPANAIALVAALVRFALEIDPWLDRLEADGLAQAA</sequence>
<accession>A0ABM7Y6D6</accession>